<feature type="compositionally biased region" description="Acidic residues" evidence="1">
    <location>
        <begin position="392"/>
        <end position="402"/>
    </location>
</feature>
<feature type="compositionally biased region" description="Acidic residues" evidence="1">
    <location>
        <begin position="260"/>
        <end position="272"/>
    </location>
</feature>
<keyword evidence="3" id="KW-1185">Reference proteome</keyword>
<feature type="region of interest" description="Disordered" evidence="1">
    <location>
        <begin position="258"/>
        <end position="279"/>
    </location>
</feature>
<dbReference type="Proteomes" id="UP001190700">
    <property type="component" value="Unassembled WGS sequence"/>
</dbReference>
<dbReference type="EMBL" id="LGRX02004554">
    <property type="protein sequence ID" value="KAK3280059.1"/>
    <property type="molecule type" value="Genomic_DNA"/>
</dbReference>
<organism evidence="2 3">
    <name type="scientific">Cymbomonas tetramitiformis</name>
    <dbReference type="NCBI Taxonomy" id="36881"/>
    <lineage>
        <taxon>Eukaryota</taxon>
        <taxon>Viridiplantae</taxon>
        <taxon>Chlorophyta</taxon>
        <taxon>Pyramimonadophyceae</taxon>
        <taxon>Pyramimonadales</taxon>
        <taxon>Pyramimonadaceae</taxon>
        <taxon>Cymbomonas</taxon>
    </lineage>
</organism>
<reference evidence="2 3" key="1">
    <citation type="journal article" date="2015" name="Genome Biol. Evol.">
        <title>Comparative Genomics of a Bacterivorous Green Alga Reveals Evolutionary Causalities and Consequences of Phago-Mixotrophic Mode of Nutrition.</title>
        <authorList>
            <person name="Burns J.A."/>
            <person name="Paasch A."/>
            <person name="Narechania A."/>
            <person name="Kim E."/>
        </authorList>
    </citation>
    <scope>NUCLEOTIDE SEQUENCE [LARGE SCALE GENOMIC DNA]</scope>
    <source>
        <strain evidence="2 3">PLY_AMNH</strain>
    </source>
</reference>
<feature type="region of interest" description="Disordered" evidence="1">
    <location>
        <begin position="388"/>
        <end position="427"/>
    </location>
</feature>
<evidence type="ECO:0000256" key="1">
    <source>
        <dbReference type="SAM" id="MobiDB-lite"/>
    </source>
</evidence>
<dbReference type="AlphaFoldDB" id="A0AAE0GL32"/>
<evidence type="ECO:0000313" key="3">
    <source>
        <dbReference type="Proteomes" id="UP001190700"/>
    </source>
</evidence>
<comment type="caution">
    <text evidence="2">The sequence shown here is derived from an EMBL/GenBank/DDBJ whole genome shotgun (WGS) entry which is preliminary data.</text>
</comment>
<accession>A0AAE0GL32</accession>
<proteinExistence type="predicted"/>
<gene>
    <name evidence="2" type="ORF">CYMTET_12081</name>
</gene>
<evidence type="ECO:0000313" key="2">
    <source>
        <dbReference type="EMBL" id="KAK3280059.1"/>
    </source>
</evidence>
<sequence length="427" mass="46344">MWRDYLCNSTEKEAMTSIYFWMRTASAITKEIEWEWAQLMLEAYGTPGSNCEMYLDKNSLEHPNAPVEGTYTFPADMNHCDHAHECCFASIGISFDSSPYLKMKVEATFAGQCRTLGEATEVDTVSVTQCNPQGSISMTMNNRSLEMGKQWNSTIRAMQQLIYEVNTTDVNTTDPGSTNAMAPMQVARCSSGKCLNVEEKSVECCSKDCKGYLRTTMMKARACAMAVEYTARDTFLKDTESALTCSFNAPVVFADASTPIDDEDSPSGDSDTDVTAAANAARRSRKVLQLAMARDSDTDSDTHTEIHCPGIAEHCDCGGDCHNHPDFCSCPDAQACCASAMARDSDTDSDTHTEIHCPGIAEHCDCGGDCHNHPDFCSCPDAQACCASDSDTSLDSDTDTDTDTYGGNSDEEAAIDDRGGISPPPPH</sequence>
<name>A0AAE0GL32_9CHLO</name>
<protein>
    <submittedName>
        <fullName evidence="2">Uncharacterized protein</fullName>
    </submittedName>
</protein>